<dbReference type="InterPro" id="IPR036249">
    <property type="entry name" value="Thioredoxin-like_sf"/>
</dbReference>
<gene>
    <name evidence="2" type="ORF">G8N70_003101</name>
</gene>
<dbReference type="EMBL" id="DAAUQJ010000006">
    <property type="protein sequence ID" value="HAF2412772.1"/>
    <property type="molecule type" value="Genomic_DNA"/>
</dbReference>
<sequence>MPRYLFIRRRRRWPQILFTLALALFTGIVGIFLLNGSQQQAGFFFNSGDKQSGPPWIYGNNAARFTLVTFADFECPYCQVMIPLLLRWVKKNPDVALQWHNLPLPSHEPMASYEARLAECQGAVNGTTAFWETVTWIYMHTRGEGRGPAIVSPHLDTAVQTCLDSEQTAAIVRTQSHEAMADGITATPTLRLLDHKTGRSLTLEGVVNDDVLLSALDWLSGASEIADP</sequence>
<dbReference type="CDD" id="cd02972">
    <property type="entry name" value="DsbA_family"/>
    <property type="match status" value="1"/>
</dbReference>
<accession>A0A744CBV9</accession>
<evidence type="ECO:0000259" key="1">
    <source>
        <dbReference type="Pfam" id="PF13462"/>
    </source>
</evidence>
<reference evidence="2" key="1">
    <citation type="journal article" date="2018" name="Genome Biol.">
        <title>SKESA: strategic k-mer extension for scrupulous assemblies.</title>
        <authorList>
            <person name="Souvorov A."/>
            <person name="Agarwala R."/>
            <person name="Lipman D.J."/>
        </authorList>
    </citation>
    <scope>NUCLEOTIDE SEQUENCE</scope>
    <source>
        <strain evidence="2">MA.CCC_P4</strain>
    </source>
</reference>
<dbReference type="Gene3D" id="3.40.30.10">
    <property type="entry name" value="Glutaredoxin"/>
    <property type="match status" value="1"/>
</dbReference>
<comment type="caution">
    <text evidence="2">The sequence shown here is derived from an EMBL/GenBank/DDBJ whole genome shotgun (WGS) entry which is preliminary data.</text>
</comment>
<dbReference type="AlphaFoldDB" id="A0A744CBV9"/>
<proteinExistence type="predicted"/>
<feature type="domain" description="Thioredoxin-like fold" evidence="1">
    <location>
        <begin position="55"/>
        <end position="206"/>
    </location>
</feature>
<name>A0A744CBV9_SALER</name>
<reference evidence="2" key="2">
    <citation type="submission" date="2020-02" db="EMBL/GenBank/DDBJ databases">
        <authorList>
            <consortium name="NCBI Pathogen Detection Project"/>
        </authorList>
    </citation>
    <scope>NUCLEOTIDE SEQUENCE</scope>
    <source>
        <strain evidence="2">MA.CCC_P4</strain>
    </source>
</reference>
<organism evidence="2">
    <name type="scientific">Salmonella enterica</name>
    <name type="common">Salmonella choleraesuis</name>
    <dbReference type="NCBI Taxonomy" id="28901"/>
    <lineage>
        <taxon>Bacteria</taxon>
        <taxon>Pseudomonadati</taxon>
        <taxon>Pseudomonadota</taxon>
        <taxon>Gammaproteobacteria</taxon>
        <taxon>Enterobacterales</taxon>
        <taxon>Enterobacteriaceae</taxon>
        <taxon>Salmonella</taxon>
    </lineage>
</organism>
<protein>
    <submittedName>
        <fullName evidence="2">DsbA family protein</fullName>
    </submittedName>
</protein>
<dbReference type="Pfam" id="PF13462">
    <property type="entry name" value="Thioredoxin_4"/>
    <property type="match status" value="1"/>
</dbReference>
<dbReference type="InterPro" id="IPR012336">
    <property type="entry name" value="Thioredoxin-like_fold"/>
</dbReference>
<dbReference type="SUPFAM" id="SSF52833">
    <property type="entry name" value="Thioredoxin-like"/>
    <property type="match status" value="1"/>
</dbReference>
<evidence type="ECO:0000313" key="2">
    <source>
        <dbReference type="EMBL" id="HAF2412772.1"/>
    </source>
</evidence>